<dbReference type="OrthoDB" id="110784at2"/>
<dbReference type="AlphaFoldDB" id="E8V070"/>
<gene>
    <name evidence="2" type="ordered locus">AciPR4_2509</name>
</gene>
<proteinExistence type="predicted"/>
<feature type="signal peptide" evidence="1">
    <location>
        <begin position="1"/>
        <end position="40"/>
    </location>
</feature>
<reference evidence="2 3" key="1">
    <citation type="journal article" date="2012" name="Stand. Genomic Sci.">
        <title>Complete genome sequence of Terriglobus saanensis type strain SP1PR4(T), an Acidobacteria from tundra soil.</title>
        <authorList>
            <person name="Rawat S.R."/>
            <person name="Mannisto M.K."/>
            <person name="Starovoytov V."/>
            <person name="Goodwin L."/>
            <person name="Nolan M."/>
            <person name="Hauser L."/>
            <person name="Land M."/>
            <person name="Davenport K.W."/>
            <person name="Woyke T."/>
            <person name="Haggblom M.M."/>
        </authorList>
    </citation>
    <scope>NUCLEOTIDE SEQUENCE</scope>
    <source>
        <strain evidence="3">ATCC BAA-1853 / DSM 23119 / SP1PR4</strain>
    </source>
</reference>
<sequence>MQQFVSARSPFQRSMGKIASLSLVGLLFCVAGCGAGPDSAATPTVQAGPQTYFAPFVTGTNNDGGILNGSGIYALDDAAGKISQSTFNIAPPQQGPQVINAGNLSAAKRGLLDISITANYIPGTTPGSGFVAVAPNSSKQGFAIELAGQSGGLVQLPGQPVAPLVAAVQCLNLTDDQPYQFITIPGALNTSGAPQGGTWSPTTETAYGSVDISFKGSAVTFKNINQYMLPSTGGTKLASASMIPSGVCGPTVYGNTITVPGELVIKNPGGAAGQSVPPQATFGIGSTGLLVEDNGVVLTGSNAGQYQNVLGAGTGAVGLPKPSSALDTNALVSAQYLGFIYGGGTFAQSTLKGWSSHLASFGFSSVPSTCGAVTSGTNTSTSLIYGSDFNQGDPSTSTDGFGNCDLAIDLGNQDSNGLFTNAKVWLPASYAANPTGASNMFSAVAIAGQLKGKFALFLLGVDSTQPWAIYLLQSN</sequence>
<accession>E8V070</accession>
<feature type="chain" id="PRO_5003232900" description="Lipoprotein" evidence="1">
    <location>
        <begin position="41"/>
        <end position="475"/>
    </location>
</feature>
<evidence type="ECO:0000313" key="2">
    <source>
        <dbReference type="EMBL" id="ADV83288.1"/>
    </source>
</evidence>
<dbReference type="KEGG" id="tsa:AciPR4_2509"/>
<dbReference type="STRING" id="401053.AciPR4_2509"/>
<dbReference type="HOGENOM" id="CLU_574820_0_0_0"/>
<keyword evidence="1" id="KW-0732">Signal</keyword>
<protein>
    <recommendedName>
        <fullName evidence="4">Lipoprotein</fullName>
    </recommendedName>
</protein>
<evidence type="ECO:0000256" key="1">
    <source>
        <dbReference type="SAM" id="SignalP"/>
    </source>
</evidence>
<dbReference type="RefSeq" id="WP_013569021.1">
    <property type="nucleotide sequence ID" value="NC_014963.1"/>
</dbReference>
<dbReference type="eggNOG" id="COG3317">
    <property type="taxonomic scope" value="Bacteria"/>
</dbReference>
<dbReference type="Proteomes" id="UP000006844">
    <property type="component" value="Chromosome"/>
</dbReference>
<organism evidence="2 3">
    <name type="scientific">Terriglobus saanensis (strain ATCC BAA-1853 / DSM 23119 / SP1PR4)</name>
    <dbReference type="NCBI Taxonomy" id="401053"/>
    <lineage>
        <taxon>Bacteria</taxon>
        <taxon>Pseudomonadati</taxon>
        <taxon>Acidobacteriota</taxon>
        <taxon>Terriglobia</taxon>
        <taxon>Terriglobales</taxon>
        <taxon>Acidobacteriaceae</taxon>
        <taxon>Terriglobus</taxon>
    </lineage>
</organism>
<evidence type="ECO:0008006" key="4">
    <source>
        <dbReference type="Google" id="ProtNLM"/>
    </source>
</evidence>
<dbReference type="EMBL" id="CP002467">
    <property type="protein sequence ID" value="ADV83288.1"/>
    <property type="molecule type" value="Genomic_DNA"/>
</dbReference>
<keyword evidence="3" id="KW-1185">Reference proteome</keyword>
<name>E8V070_TERSS</name>
<evidence type="ECO:0000313" key="3">
    <source>
        <dbReference type="Proteomes" id="UP000006844"/>
    </source>
</evidence>